<feature type="region of interest" description="Disordered" evidence="13">
    <location>
        <begin position="332"/>
        <end position="403"/>
    </location>
</feature>
<gene>
    <name evidence="15" type="ORF">BDP27DRAFT_359065</name>
</gene>
<dbReference type="GO" id="GO:0000433">
    <property type="term" value="P:carbon catabolite repression of transcription from RNA polymerase II promoter by glucose"/>
    <property type="evidence" value="ECO:0007669"/>
    <property type="project" value="TreeGrafter"/>
</dbReference>
<feature type="domain" description="C2H2-type" evidence="14">
    <location>
        <begin position="46"/>
        <end position="75"/>
    </location>
</feature>
<feature type="region of interest" description="Disordered" evidence="13">
    <location>
        <begin position="67"/>
        <end position="99"/>
    </location>
</feature>
<feature type="compositionally biased region" description="Basic and acidic residues" evidence="13">
    <location>
        <begin position="352"/>
        <end position="372"/>
    </location>
</feature>
<dbReference type="FunFam" id="3.30.160.60:FF:000125">
    <property type="entry name" value="Putative zinc finger protein 143"/>
    <property type="match status" value="1"/>
</dbReference>
<evidence type="ECO:0000313" key="16">
    <source>
        <dbReference type="Proteomes" id="UP000772434"/>
    </source>
</evidence>
<evidence type="ECO:0000259" key="14">
    <source>
        <dbReference type="PROSITE" id="PS50157"/>
    </source>
</evidence>
<feature type="region of interest" description="Disordered" evidence="13">
    <location>
        <begin position="229"/>
        <end position="291"/>
    </location>
</feature>
<comment type="subcellular location">
    <subcellularLocation>
        <location evidence="1">Nucleus</location>
    </subcellularLocation>
</comment>
<evidence type="ECO:0000256" key="2">
    <source>
        <dbReference type="ARBA" id="ARBA00022491"/>
    </source>
</evidence>
<evidence type="ECO:0000256" key="6">
    <source>
        <dbReference type="ARBA" id="ARBA00022833"/>
    </source>
</evidence>
<dbReference type="PANTHER" id="PTHR47428">
    <property type="entry name" value="REGULATORY PROTEIN MIG1-RELATED"/>
    <property type="match status" value="1"/>
</dbReference>
<dbReference type="GO" id="GO:0008270">
    <property type="term" value="F:zinc ion binding"/>
    <property type="evidence" value="ECO:0007669"/>
    <property type="project" value="UniProtKB-KW"/>
</dbReference>
<name>A0A9P5PEX7_9AGAR</name>
<dbReference type="FunFam" id="3.30.160.60:FF:000152">
    <property type="entry name" value="DNA-binding protein creA"/>
    <property type="match status" value="1"/>
</dbReference>
<dbReference type="GO" id="GO:0005737">
    <property type="term" value="C:cytoplasm"/>
    <property type="evidence" value="ECO:0007669"/>
    <property type="project" value="TreeGrafter"/>
</dbReference>
<dbReference type="PROSITE" id="PS00028">
    <property type="entry name" value="ZINC_FINGER_C2H2_1"/>
    <property type="match status" value="2"/>
</dbReference>
<feature type="region of interest" description="Disordered" evidence="13">
    <location>
        <begin position="418"/>
        <end position="470"/>
    </location>
</feature>
<dbReference type="PANTHER" id="PTHR47428:SF1">
    <property type="entry name" value="REGULATORY PROTEIN MIG1-RELATED"/>
    <property type="match status" value="1"/>
</dbReference>
<organism evidence="15 16">
    <name type="scientific">Rhodocollybia butyracea</name>
    <dbReference type="NCBI Taxonomy" id="206335"/>
    <lineage>
        <taxon>Eukaryota</taxon>
        <taxon>Fungi</taxon>
        <taxon>Dikarya</taxon>
        <taxon>Basidiomycota</taxon>
        <taxon>Agaricomycotina</taxon>
        <taxon>Agaricomycetes</taxon>
        <taxon>Agaricomycetidae</taxon>
        <taxon>Agaricales</taxon>
        <taxon>Marasmiineae</taxon>
        <taxon>Omphalotaceae</taxon>
        <taxon>Rhodocollybia</taxon>
    </lineage>
</organism>
<dbReference type="EMBL" id="JADNRY010000202">
    <property type="protein sequence ID" value="KAF9061437.1"/>
    <property type="molecule type" value="Genomic_DNA"/>
</dbReference>
<dbReference type="PROSITE" id="PS50157">
    <property type="entry name" value="ZINC_FINGER_C2H2_2"/>
    <property type="match status" value="2"/>
</dbReference>
<evidence type="ECO:0000256" key="3">
    <source>
        <dbReference type="ARBA" id="ARBA00022723"/>
    </source>
</evidence>
<feature type="compositionally biased region" description="Low complexity" evidence="13">
    <location>
        <begin position="155"/>
        <end position="175"/>
    </location>
</feature>
<dbReference type="GO" id="GO:0000981">
    <property type="term" value="F:DNA-binding transcription factor activity, RNA polymerase II-specific"/>
    <property type="evidence" value="ECO:0007669"/>
    <property type="project" value="UniProtKB-ARBA"/>
</dbReference>
<feature type="compositionally biased region" description="Polar residues" evidence="13">
    <location>
        <begin position="387"/>
        <end position="400"/>
    </location>
</feature>
<keyword evidence="6" id="KW-0862">Zinc</keyword>
<evidence type="ECO:0000256" key="7">
    <source>
        <dbReference type="ARBA" id="ARBA00023015"/>
    </source>
</evidence>
<keyword evidence="5 12" id="KW-0863">Zinc-finger</keyword>
<keyword evidence="9" id="KW-0804">Transcription</keyword>
<feature type="compositionally biased region" description="Basic and acidic residues" evidence="13">
    <location>
        <begin position="237"/>
        <end position="260"/>
    </location>
</feature>
<evidence type="ECO:0000256" key="1">
    <source>
        <dbReference type="ARBA" id="ARBA00004123"/>
    </source>
</evidence>
<keyword evidence="4" id="KW-0677">Repeat</keyword>
<accession>A0A9P5PEX7</accession>
<dbReference type="AlphaFoldDB" id="A0A9P5PEX7"/>
<feature type="compositionally biased region" description="Low complexity" evidence="13">
    <location>
        <begin position="273"/>
        <end position="291"/>
    </location>
</feature>
<keyword evidence="8" id="KW-0238">DNA-binding</keyword>
<dbReference type="Proteomes" id="UP000772434">
    <property type="component" value="Unassembled WGS sequence"/>
</dbReference>
<dbReference type="Gene3D" id="3.30.160.60">
    <property type="entry name" value="Classic Zinc Finger"/>
    <property type="match status" value="2"/>
</dbReference>
<feature type="region of interest" description="Disordered" evidence="13">
    <location>
        <begin position="115"/>
        <end position="183"/>
    </location>
</feature>
<dbReference type="Pfam" id="PF00096">
    <property type="entry name" value="zf-C2H2"/>
    <property type="match status" value="2"/>
</dbReference>
<keyword evidence="2" id="KW-0678">Repressor</keyword>
<keyword evidence="7" id="KW-0805">Transcription regulation</keyword>
<dbReference type="InterPro" id="IPR013087">
    <property type="entry name" value="Znf_C2H2_type"/>
</dbReference>
<evidence type="ECO:0000256" key="12">
    <source>
        <dbReference type="PROSITE-ProRule" id="PRU00042"/>
    </source>
</evidence>
<feature type="compositionally biased region" description="Basic and acidic residues" evidence="13">
    <location>
        <begin position="332"/>
        <end position="342"/>
    </location>
</feature>
<dbReference type="InterPro" id="IPR036236">
    <property type="entry name" value="Znf_C2H2_sf"/>
</dbReference>
<feature type="compositionally biased region" description="Basic residues" evidence="13">
    <location>
        <begin position="262"/>
        <end position="272"/>
    </location>
</feature>
<dbReference type="OrthoDB" id="654211at2759"/>
<dbReference type="GO" id="GO:0005634">
    <property type="term" value="C:nucleus"/>
    <property type="evidence" value="ECO:0007669"/>
    <property type="project" value="UniProtKB-SubCell"/>
</dbReference>
<dbReference type="InterPro" id="IPR051007">
    <property type="entry name" value="creA/MIG_C2H2-ZnF"/>
</dbReference>
<keyword evidence="3" id="KW-0479">Metal-binding</keyword>
<sequence length="546" mass="61319">MSTTNSAPEKAIPRPYKCPYPLCGRAFSRLEHQTRHIRTHTGEKPFVCNFPGCEKKFSRSDELTRHSRIHNNDHVNAGGKGAKTKTTKSSAASSNDIDYVDHDFSGDVRQIVASGRIKKKAKSRANSDDEDEMSSYARPTLGSFDSSHSRRGQFSTLASTSSPPSSALSQSHTPTSQPPTPFTTLSSVAMEELYALERQEALRRAEYEAKHADALRRAEYEARHEAIRRADRHQHKHEHEREWELERRERERDKYDDYHGGSHPHREQHHVHYPPSHSVSHGSLSSYLSSSPYVASPSTFAYPTPSALRLSKSATTSPVGTPWERVRDRGYFGMSNERDDPSKNPTDVDPDVDAREQDEDITRFREEKERNVKPQRRLSGPAWYTTPERSSPTGHDSSNMASVSTLTASSASVASLPAGMGAASHPSQLHQSSYAGHREAYSRETSAYAHRESMRHSPSSSDSEDGGDAVHMRRRKTYQDRGERMGPPMSPSHTALPSHRTSVIQFQTILYILRIQAMVVVTLGPERRRLLVPLRIHLVDLLSLVL</sequence>
<dbReference type="SMART" id="SM00355">
    <property type="entry name" value="ZnF_C2H2"/>
    <property type="match status" value="2"/>
</dbReference>
<dbReference type="GO" id="GO:0000978">
    <property type="term" value="F:RNA polymerase II cis-regulatory region sequence-specific DNA binding"/>
    <property type="evidence" value="ECO:0007669"/>
    <property type="project" value="TreeGrafter"/>
</dbReference>
<proteinExistence type="inferred from homology"/>
<feature type="region of interest" description="Disordered" evidence="13">
    <location>
        <begin position="477"/>
        <end position="496"/>
    </location>
</feature>
<evidence type="ECO:0000256" key="9">
    <source>
        <dbReference type="ARBA" id="ARBA00023163"/>
    </source>
</evidence>
<evidence type="ECO:0000256" key="4">
    <source>
        <dbReference type="ARBA" id="ARBA00022737"/>
    </source>
</evidence>
<feature type="domain" description="C2H2-type" evidence="14">
    <location>
        <begin position="16"/>
        <end position="45"/>
    </location>
</feature>
<evidence type="ECO:0000256" key="10">
    <source>
        <dbReference type="ARBA" id="ARBA00023242"/>
    </source>
</evidence>
<evidence type="ECO:0000256" key="5">
    <source>
        <dbReference type="ARBA" id="ARBA00022771"/>
    </source>
</evidence>
<feature type="compositionally biased region" description="Polar residues" evidence="13">
    <location>
        <begin position="425"/>
        <end position="434"/>
    </location>
</feature>
<dbReference type="SUPFAM" id="SSF57667">
    <property type="entry name" value="beta-beta-alpha zinc fingers"/>
    <property type="match status" value="1"/>
</dbReference>
<evidence type="ECO:0000256" key="11">
    <source>
        <dbReference type="ARBA" id="ARBA00038023"/>
    </source>
</evidence>
<evidence type="ECO:0000256" key="8">
    <source>
        <dbReference type="ARBA" id="ARBA00023125"/>
    </source>
</evidence>
<comment type="caution">
    <text evidence="15">The sequence shown here is derived from an EMBL/GenBank/DDBJ whole genome shotgun (WGS) entry which is preliminary data.</text>
</comment>
<comment type="similarity">
    <text evidence="11">Belongs to the creA/MIG C2H2-type zinc-finger protein family.</text>
</comment>
<reference evidence="15" key="1">
    <citation type="submission" date="2020-11" db="EMBL/GenBank/DDBJ databases">
        <authorList>
            <consortium name="DOE Joint Genome Institute"/>
            <person name="Ahrendt S."/>
            <person name="Riley R."/>
            <person name="Andreopoulos W."/>
            <person name="Labutti K."/>
            <person name="Pangilinan J."/>
            <person name="Ruiz-Duenas F.J."/>
            <person name="Barrasa J.M."/>
            <person name="Sanchez-Garcia M."/>
            <person name="Camarero S."/>
            <person name="Miyauchi S."/>
            <person name="Serrano A."/>
            <person name="Linde D."/>
            <person name="Babiker R."/>
            <person name="Drula E."/>
            <person name="Ayuso-Fernandez I."/>
            <person name="Pacheco R."/>
            <person name="Padilla G."/>
            <person name="Ferreira P."/>
            <person name="Barriuso J."/>
            <person name="Kellner H."/>
            <person name="Castanera R."/>
            <person name="Alfaro M."/>
            <person name="Ramirez L."/>
            <person name="Pisabarro A.G."/>
            <person name="Kuo A."/>
            <person name="Tritt A."/>
            <person name="Lipzen A."/>
            <person name="He G."/>
            <person name="Yan M."/>
            <person name="Ng V."/>
            <person name="Cullen D."/>
            <person name="Martin F."/>
            <person name="Rosso M.-N."/>
            <person name="Henrissat B."/>
            <person name="Hibbett D."/>
            <person name="Martinez A.T."/>
            <person name="Grigoriev I.V."/>
        </authorList>
    </citation>
    <scope>NUCLEOTIDE SEQUENCE</scope>
    <source>
        <strain evidence="15">AH 40177</strain>
    </source>
</reference>
<keyword evidence="10" id="KW-0539">Nucleus</keyword>
<keyword evidence="16" id="KW-1185">Reference proteome</keyword>
<protein>
    <recommendedName>
        <fullName evidence="14">C2H2-type domain-containing protein</fullName>
    </recommendedName>
</protein>
<evidence type="ECO:0000256" key="13">
    <source>
        <dbReference type="SAM" id="MobiDB-lite"/>
    </source>
</evidence>
<evidence type="ECO:0000313" key="15">
    <source>
        <dbReference type="EMBL" id="KAF9061437.1"/>
    </source>
</evidence>